<accession>A0A645I562</accession>
<evidence type="ECO:0000313" key="1">
    <source>
        <dbReference type="EMBL" id="MPN46250.1"/>
    </source>
</evidence>
<organism evidence="1">
    <name type="scientific">bioreactor metagenome</name>
    <dbReference type="NCBI Taxonomy" id="1076179"/>
    <lineage>
        <taxon>unclassified sequences</taxon>
        <taxon>metagenomes</taxon>
        <taxon>ecological metagenomes</taxon>
    </lineage>
</organism>
<name>A0A645I562_9ZZZZ</name>
<reference evidence="1" key="1">
    <citation type="submission" date="2019-08" db="EMBL/GenBank/DDBJ databases">
        <authorList>
            <person name="Kucharzyk K."/>
            <person name="Murdoch R.W."/>
            <person name="Higgins S."/>
            <person name="Loffler F."/>
        </authorList>
    </citation>
    <scope>NUCLEOTIDE SEQUENCE</scope>
</reference>
<dbReference type="AlphaFoldDB" id="A0A645I562"/>
<proteinExistence type="predicted"/>
<gene>
    <name evidence="1" type="ORF">SDC9_193833</name>
</gene>
<sequence>MKIFVESVTPEEQMLPVVVPKSILIYKAKITAIAYQEICNKLADAEKSGDAQIQNELMEQVQILMHIRNSFSKELKRLTI</sequence>
<comment type="caution">
    <text evidence="1">The sequence shown here is derived from an EMBL/GenBank/DDBJ whole genome shotgun (WGS) entry which is preliminary data.</text>
</comment>
<dbReference type="EMBL" id="VSSQ01106763">
    <property type="protein sequence ID" value="MPN46250.1"/>
    <property type="molecule type" value="Genomic_DNA"/>
</dbReference>
<protein>
    <submittedName>
        <fullName evidence="1">Uncharacterized protein</fullName>
    </submittedName>
</protein>